<dbReference type="SUPFAM" id="SSF54534">
    <property type="entry name" value="FKBP-like"/>
    <property type="match status" value="1"/>
</dbReference>
<dbReference type="PANTHER" id="PTHR10516">
    <property type="entry name" value="PEPTIDYL-PROLYL CIS-TRANS ISOMERASE"/>
    <property type="match status" value="1"/>
</dbReference>
<dbReference type="GO" id="GO:0005737">
    <property type="term" value="C:cytoplasm"/>
    <property type="evidence" value="ECO:0007669"/>
    <property type="project" value="TreeGrafter"/>
</dbReference>
<dbReference type="InterPro" id="IPR046357">
    <property type="entry name" value="PPIase_dom_sf"/>
</dbReference>
<dbReference type="EMBL" id="NJES01000281">
    <property type="protein sequence ID" value="PHH74331.1"/>
    <property type="molecule type" value="Genomic_DNA"/>
</dbReference>
<comment type="catalytic activity">
    <reaction evidence="1 6">
        <text>[protein]-peptidylproline (omega=180) = [protein]-peptidylproline (omega=0)</text>
        <dbReference type="Rhea" id="RHEA:16237"/>
        <dbReference type="Rhea" id="RHEA-COMP:10747"/>
        <dbReference type="Rhea" id="RHEA-COMP:10748"/>
        <dbReference type="ChEBI" id="CHEBI:83833"/>
        <dbReference type="ChEBI" id="CHEBI:83834"/>
        <dbReference type="EC" id="5.2.1.8"/>
    </reaction>
</comment>
<accession>A0A2C5Z573</accession>
<dbReference type="FunFam" id="3.10.50.40:FF:000050">
    <property type="entry name" value="Peptidylprolyl isomerase"/>
    <property type="match status" value="1"/>
</dbReference>
<sequence>MGVTKKTLSPGSGAQPKPGDTVTIEYTGYLKDPSKPDGKGQKFDSSVGRGDFVVKIGVGQVIKGWDEGVTQMKVGEKATLDISSDYAYGSKGFTGHIPPNADLIFDVQLKNVK</sequence>
<dbReference type="Pfam" id="PF00254">
    <property type="entry name" value="FKBP_C"/>
    <property type="match status" value="1"/>
</dbReference>
<comment type="similarity">
    <text evidence="5">Belongs to the FKBP-type PPIase family. FKBP1 subfamily.</text>
</comment>
<keyword evidence="4 6" id="KW-0413">Isomerase</keyword>
<feature type="compositionally biased region" description="Basic and acidic residues" evidence="7">
    <location>
        <begin position="32"/>
        <end position="42"/>
    </location>
</feature>
<dbReference type="Gene3D" id="3.10.50.40">
    <property type="match status" value="1"/>
</dbReference>
<protein>
    <recommendedName>
        <fullName evidence="6">peptidylprolyl isomerase</fullName>
        <ecNumber evidence="6">5.2.1.8</ecNumber>
    </recommendedName>
</protein>
<dbReference type="OrthoDB" id="1902587at2759"/>
<evidence type="ECO:0000313" key="9">
    <source>
        <dbReference type="EMBL" id="PHH74331.1"/>
    </source>
</evidence>
<proteinExistence type="inferred from homology"/>
<evidence type="ECO:0000256" key="5">
    <source>
        <dbReference type="ARBA" id="ARBA00038106"/>
    </source>
</evidence>
<keyword evidence="3 6" id="KW-0697">Rotamase</keyword>
<feature type="domain" description="PPIase FKBP-type" evidence="8">
    <location>
        <begin position="19"/>
        <end position="113"/>
    </location>
</feature>
<dbReference type="PROSITE" id="PS50059">
    <property type="entry name" value="FKBP_PPIASE"/>
    <property type="match status" value="1"/>
</dbReference>
<feature type="region of interest" description="Disordered" evidence="7">
    <location>
        <begin position="1"/>
        <end position="44"/>
    </location>
</feature>
<name>A0A2C5Z573_9HYPO</name>
<evidence type="ECO:0000256" key="4">
    <source>
        <dbReference type="ARBA" id="ARBA00023235"/>
    </source>
</evidence>
<dbReference type="PANTHER" id="PTHR10516:SF447">
    <property type="entry name" value="FK506-BINDING PROTEIN 1B"/>
    <property type="match status" value="1"/>
</dbReference>
<feature type="compositionally biased region" description="Polar residues" evidence="7">
    <location>
        <begin position="1"/>
        <end position="12"/>
    </location>
</feature>
<dbReference type="STRING" id="2004952.A0A2C5Z573"/>
<evidence type="ECO:0000256" key="2">
    <source>
        <dbReference type="ARBA" id="ARBA00002388"/>
    </source>
</evidence>
<dbReference type="EC" id="5.2.1.8" evidence="6"/>
<dbReference type="GO" id="GO:0003755">
    <property type="term" value="F:peptidyl-prolyl cis-trans isomerase activity"/>
    <property type="evidence" value="ECO:0007669"/>
    <property type="project" value="UniProtKB-KW"/>
</dbReference>
<dbReference type="Proteomes" id="UP000226431">
    <property type="component" value="Unassembled WGS sequence"/>
</dbReference>
<evidence type="ECO:0000256" key="6">
    <source>
        <dbReference type="PROSITE-ProRule" id="PRU00277"/>
    </source>
</evidence>
<comment type="caution">
    <text evidence="9">The sequence shown here is derived from an EMBL/GenBank/DDBJ whole genome shotgun (WGS) entry which is preliminary data.</text>
</comment>
<evidence type="ECO:0000313" key="10">
    <source>
        <dbReference type="Proteomes" id="UP000226431"/>
    </source>
</evidence>
<dbReference type="InterPro" id="IPR001179">
    <property type="entry name" value="PPIase_FKBP_dom"/>
</dbReference>
<evidence type="ECO:0000256" key="1">
    <source>
        <dbReference type="ARBA" id="ARBA00000971"/>
    </source>
</evidence>
<dbReference type="InterPro" id="IPR050689">
    <property type="entry name" value="FKBP-type_PPIase"/>
</dbReference>
<evidence type="ECO:0000256" key="3">
    <source>
        <dbReference type="ARBA" id="ARBA00023110"/>
    </source>
</evidence>
<organism evidence="9 10">
    <name type="scientific">Ophiocordyceps camponoti-rufipedis</name>
    <dbReference type="NCBI Taxonomy" id="2004952"/>
    <lineage>
        <taxon>Eukaryota</taxon>
        <taxon>Fungi</taxon>
        <taxon>Dikarya</taxon>
        <taxon>Ascomycota</taxon>
        <taxon>Pezizomycotina</taxon>
        <taxon>Sordariomycetes</taxon>
        <taxon>Hypocreomycetidae</taxon>
        <taxon>Hypocreales</taxon>
        <taxon>Ophiocordycipitaceae</taxon>
        <taxon>Ophiocordyceps</taxon>
    </lineage>
</organism>
<dbReference type="AlphaFoldDB" id="A0A2C5Z573"/>
<evidence type="ECO:0000256" key="7">
    <source>
        <dbReference type="SAM" id="MobiDB-lite"/>
    </source>
</evidence>
<keyword evidence="10" id="KW-1185">Reference proteome</keyword>
<comment type="function">
    <text evidence="2">PPIases accelerate the folding of proteins. It catalyzes the cis-trans isomerization of proline imidic peptide bonds in oligopeptides.</text>
</comment>
<gene>
    <name evidence="9" type="ORF">CDD80_3170</name>
</gene>
<reference evidence="9 10" key="1">
    <citation type="submission" date="2017-06" db="EMBL/GenBank/DDBJ databases">
        <title>Ant-infecting Ophiocordyceps genomes reveal a high diversity of potential behavioral manipulation genes and a possible major role for enterotoxins.</title>
        <authorList>
            <person name="De Bekker C."/>
            <person name="Evans H.C."/>
            <person name="Brachmann A."/>
            <person name="Hughes D.P."/>
        </authorList>
    </citation>
    <scope>NUCLEOTIDE SEQUENCE [LARGE SCALE GENOMIC DNA]</scope>
    <source>
        <strain evidence="9 10">Map16</strain>
    </source>
</reference>
<evidence type="ECO:0000259" key="8">
    <source>
        <dbReference type="PROSITE" id="PS50059"/>
    </source>
</evidence>